<organism evidence="2 3">
    <name type="scientific">Pseudomonas fluorescens</name>
    <dbReference type="NCBI Taxonomy" id="294"/>
    <lineage>
        <taxon>Bacteria</taxon>
        <taxon>Pseudomonadati</taxon>
        <taxon>Pseudomonadota</taxon>
        <taxon>Gammaproteobacteria</taxon>
        <taxon>Pseudomonadales</taxon>
        <taxon>Pseudomonadaceae</taxon>
        <taxon>Pseudomonas</taxon>
    </lineage>
</organism>
<dbReference type="GeneID" id="61639188"/>
<name>A0A8B4IAD9_PSEFL</name>
<dbReference type="RefSeq" id="WP_096236890.1">
    <property type="nucleotide sequence ID" value="NZ_CBCRXZ010000002.1"/>
</dbReference>
<evidence type="ECO:0000313" key="2">
    <source>
        <dbReference type="EMBL" id="SQF91872.1"/>
    </source>
</evidence>
<sequence>MGSPTEIAFETARQLLDHVSPLNDAWKNGKYVFRGQPSDEYKLTPSVCRNGEGSFGYGSPRRMFDKSSSGQVRFELDILKKFLDGCDRSGLIVPGYTEQIRDRLITAQHSFMSGHRPWPQPEMHQIMAIAQHYEVPTRLLDWTDRSFVACYFAAASASFEIDFMGMPKIAVWALETTSAPFWKTIKIIRPPGGTSQNQAAQSGLFTAHHATDYSVDDTYKADALEDVQEIYDITNGYAPLIKMTLPLSEAPDLLDLCSKMGIDGSTLFPGFHGVAKMVKDWGNVEIGVRHTRSAIDEYNAEGYDPDFD</sequence>
<protein>
    <submittedName>
        <fullName evidence="2">FRG domain</fullName>
    </submittedName>
</protein>
<evidence type="ECO:0000259" key="1">
    <source>
        <dbReference type="SMART" id="SM00901"/>
    </source>
</evidence>
<reference evidence="2 3" key="1">
    <citation type="submission" date="2018-06" db="EMBL/GenBank/DDBJ databases">
        <authorList>
            <consortium name="Pathogen Informatics"/>
            <person name="Doyle S."/>
        </authorList>
    </citation>
    <scope>NUCLEOTIDE SEQUENCE [LARGE SCALE GENOMIC DNA]</scope>
    <source>
        <strain evidence="2 3">NCTC10038</strain>
    </source>
</reference>
<dbReference type="InterPro" id="IPR014966">
    <property type="entry name" value="FRG-dom"/>
</dbReference>
<dbReference type="EMBL" id="LS483372">
    <property type="protein sequence ID" value="SQF91872.1"/>
    <property type="molecule type" value="Genomic_DNA"/>
</dbReference>
<dbReference type="Proteomes" id="UP000248640">
    <property type="component" value="Chromosome 1"/>
</dbReference>
<dbReference type="AlphaFoldDB" id="A0A8B4IAD9"/>
<accession>A0A8B4IAD9</accession>
<dbReference type="SMART" id="SM00901">
    <property type="entry name" value="FRG"/>
    <property type="match status" value="1"/>
</dbReference>
<gene>
    <name evidence="2" type="ORF">NCTC10038_03300</name>
</gene>
<proteinExistence type="predicted"/>
<evidence type="ECO:0000313" key="3">
    <source>
        <dbReference type="Proteomes" id="UP000248640"/>
    </source>
</evidence>
<feature type="domain" description="FRG" evidence="1">
    <location>
        <begin position="27"/>
        <end position="162"/>
    </location>
</feature>
<dbReference type="Pfam" id="PF08867">
    <property type="entry name" value="FRG"/>
    <property type="match status" value="1"/>
</dbReference>